<dbReference type="Gene3D" id="3.40.630.30">
    <property type="match status" value="1"/>
</dbReference>
<dbReference type="InterPro" id="IPR016181">
    <property type="entry name" value="Acyl_CoA_acyltransferase"/>
</dbReference>
<sequence>MIALVEVIHKNLKELDYDLWIKIVKLYVSNPIDHCYLMNGLLYNPERSDTIFVIKNGVITGYVYAFTIRGGLRIVLWGETSPKHLSSILDKSTFVIINFQKDAEEIEVEPYLTALVERKYRNPELSYFYDMVTDEERFKPYRAGNVRKLNEADLDAFIEIRKIHGRPVSREEALELIKQRRFYGVYENDKLVGIAGARIKLPEIWIIGNVFVHPDYRGRGYGKAVTSAITEDAVKSGALAYLQVETTNSIAINIYEKLGYRTIRKNPWIFAEKEQYN</sequence>
<dbReference type="EMBL" id="DTBE01000081">
    <property type="protein sequence ID" value="HGQ59710.1"/>
    <property type="molecule type" value="Genomic_DNA"/>
</dbReference>
<dbReference type="PROSITE" id="PS51186">
    <property type="entry name" value="GNAT"/>
    <property type="match status" value="1"/>
</dbReference>
<protein>
    <submittedName>
        <fullName evidence="2">GNAT family N-acetyltransferase</fullName>
    </submittedName>
</protein>
<comment type="caution">
    <text evidence="2">The sequence shown here is derived from an EMBL/GenBank/DDBJ whole genome shotgun (WGS) entry which is preliminary data.</text>
</comment>
<organism evidence="2">
    <name type="scientific">Staphylothermus marinus</name>
    <dbReference type="NCBI Taxonomy" id="2280"/>
    <lineage>
        <taxon>Archaea</taxon>
        <taxon>Thermoproteota</taxon>
        <taxon>Thermoprotei</taxon>
        <taxon>Desulfurococcales</taxon>
        <taxon>Desulfurococcaceae</taxon>
        <taxon>Staphylothermus</taxon>
    </lineage>
</organism>
<dbReference type="GO" id="GO:0016747">
    <property type="term" value="F:acyltransferase activity, transferring groups other than amino-acyl groups"/>
    <property type="evidence" value="ECO:0007669"/>
    <property type="project" value="InterPro"/>
</dbReference>
<proteinExistence type="predicted"/>
<name>A0A7J3KFS4_STAMA</name>
<evidence type="ECO:0000313" key="2">
    <source>
        <dbReference type="EMBL" id="HGQ59710.1"/>
    </source>
</evidence>
<dbReference type="CDD" id="cd04301">
    <property type="entry name" value="NAT_SF"/>
    <property type="match status" value="1"/>
</dbReference>
<accession>A0A7J3KFS4</accession>
<evidence type="ECO:0000259" key="1">
    <source>
        <dbReference type="PROSITE" id="PS51186"/>
    </source>
</evidence>
<gene>
    <name evidence="2" type="ORF">ENU09_03235</name>
</gene>
<feature type="domain" description="N-acetyltransferase" evidence="1">
    <location>
        <begin position="144"/>
        <end position="276"/>
    </location>
</feature>
<reference evidence="2" key="1">
    <citation type="journal article" date="2020" name="mSystems">
        <title>Genome- and Community-Level Interaction Insights into Carbon Utilization and Element Cycling Functions of Hydrothermarchaeota in Hydrothermal Sediment.</title>
        <authorList>
            <person name="Zhou Z."/>
            <person name="Liu Y."/>
            <person name="Xu W."/>
            <person name="Pan J."/>
            <person name="Luo Z.H."/>
            <person name="Li M."/>
        </authorList>
    </citation>
    <scope>NUCLEOTIDE SEQUENCE [LARGE SCALE GENOMIC DNA]</scope>
    <source>
        <strain evidence="2">SpSt-638</strain>
    </source>
</reference>
<dbReference type="SUPFAM" id="SSF55729">
    <property type="entry name" value="Acyl-CoA N-acyltransferases (Nat)"/>
    <property type="match status" value="1"/>
</dbReference>
<keyword evidence="2" id="KW-0808">Transferase</keyword>
<dbReference type="InterPro" id="IPR000182">
    <property type="entry name" value="GNAT_dom"/>
</dbReference>
<dbReference type="AlphaFoldDB" id="A0A7J3KFS4"/>
<dbReference type="Pfam" id="PF00583">
    <property type="entry name" value="Acetyltransf_1"/>
    <property type="match status" value="1"/>
</dbReference>